<organism evidence="8 9">
    <name type="scientific">Absidia repens</name>
    <dbReference type="NCBI Taxonomy" id="90262"/>
    <lineage>
        <taxon>Eukaryota</taxon>
        <taxon>Fungi</taxon>
        <taxon>Fungi incertae sedis</taxon>
        <taxon>Mucoromycota</taxon>
        <taxon>Mucoromycotina</taxon>
        <taxon>Mucoromycetes</taxon>
        <taxon>Mucorales</taxon>
        <taxon>Cunninghamellaceae</taxon>
        <taxon>Absidia</taxon>
    </lineage>
</organism>
<sequence>MIPDSWRSSRARPIIYSYLVDWVIVIIMAVVWFTIDNLDVYLLTHDSVPVWLLAIICFVIPAIVIAVIAIFHYKSSLDLNHGLLGLCLSLTICAMLTDVTKYITVGRPRPDFLHRCQPPADAHDPPIGLSNYTICTVDSNTDIMIDGFKSFFSGHTSCKGRNIKRTLKIFIFWIPILGALLIGISRFRDYRHHWSDILIGGIVGKKR</sequence>
<proteinExistence type="inferred from homology"/>
<dbReference type="Proteomes" id="UP000193560">
    <property type="component" value="Unassembled WGS sequence"/>
</dbReference>
<dbReference type="InterPro" id="IPR036938">
    <property type="entry name" value="PAP2/HPO_sf"/>
</dbReference>
<feature type="domain" description="Phosphatidic acid phosphatase type 2/haloperoxidase" evidence="7">
    <location>
        <begin position="84"/>
        <end position="205"/>
    </location>
</feature>
<keyword evidence="9" id="KW-1185">Reference proteome</keyword>
<evidence type="ECO:0000256" key="3">
    <source>
        <dbReference type="ARBA" id="ARBA00022692"/>
    </source>
</evidence>
<evidence type="ECO:0000256" key="4">
    <source>
        <dbReference type="ARBA" id="ARBA00022989"/>
    </source>
</evidence>
<keyword evidence="3 6" id="KW-0812">Transmembrane</keyword>
<evidence type="ECO:0000256" key="5">
    <source>
        <dbReference type="ARBA" id="ARBA00023136"/>
    </source>
</evidence>
<dbReference type="CDD" id="cd03390">
    <property type="entry name" value="PAP2_containing_1_like"/>
    <property type="match status" value="1"/>
</dbReference>
<dbReference type="GO" id="GO:0004601">
    <property type="term" value="F:peroxidase activity"/>
    <property type="evidence" value="ECO:0007669"/>
    <property type="project" value="UniProtKB-KW"/>
</dbReference>
<dbReference type="GO" id="GO:0008195">
    <property type="term" value="F:phosphatidate phosphatase activity"/>
    <property type="evidence" value="ECO:0007669"/>
    <property type="project" value="TreeGrafter"/>
</dbReference>
<dbReference type="PANTHER" id="PTHR10165">
    <property type="entry name" value="LIPID PHOSPHATE PHOSPHATASE"/>
    <property type="match status" value="1"/>
</dbReference>
<comment type="subcellular location">
    <subcellularLocation>
        <location evidence="1">Membrane</location>
        <topology evidence="1">Multi-pass membrane protein</topology>
    </subcellularLocation>
</comment>
<evidence type="ECO:0000313" key="8">
    <source>
        <dbReference type="EMBL" id="ORZ21997.1"/>
    </source>
</evidence>
<keyword evidence="8" id="KW-0560">Oxidoreductase</keyword>
<dbReference type="SUPFAM" id="SSF48317">
    <property type="entry name" value="Acid phosphatase/Vanadium-dependent haloperoxidase"/>
    <property type="match status" value="1"/>
</dbReference>
<keyword evidence="5 6" id="KW-0472">Membrane</keyword>
<reference evidence="8 9" key="1">
    <citation type="submission" date="2016-07" db="EMBL/GenBank/DDBJ databases">
        <title>Pervasive Adenine N6-methylation of Active Genes in Fungi.</title>
        <authorList>
            <consortium name="DOE Joint Genome Institute"/>
            <person name="Mondo S.J."/>
            <person name="Dannebaum R.O."/>
            <person name="Kuo R.C."/>
            <person name="Labutti K."/>
            <person name="Haridas S."/>
            <person name="Kuo A."/>
            <person name="Salamov A."/>
            <person name="Ahrendt S.R."/>
            <person name="Lipzen A."/>
            <person name="Sullivan W."/>
            <person name="Andreopoulos W.B."/>
            <person name="Clum A."/>
            <person name="Lindquist E."/>
            <person name="Daum C."/>
            <person name="Ramamoorthy G.K."/>
            <person name="Gryganskyi A."/>
            <person name="Culley D."/>
            <person name="Magnuson J.K."/>
            <person name="James T.Y."/>
            <person name="O'Malley M.A."/>
            <person name="Stajich J.E."/>
            <person name="Spatafora J.W."/>
            <person name="Visel A."/>
            <person name="Grigoriev I.V."/>
        </authorList>
    </citation>
    <scope>NUCLEOTIDE SEQUENCE [LARGE SCALE GENOMIC DNA]</scope>
    <source>
        <strain evidence="8 9">NRRL 1336</strain>
    </source>
</reference>
<evidence type="ECO:0000313" key="9">
    <source>
        <dbReference type="Proteomes" id="UP000193560"/>
    </source>
</evidence>
<dbReference type="SMART" id="SM00014">
    <property type="entry name" value="acidPPc"/>
    <property type="match status" value="1"/>
</dbReference>
<dbReference type="GO" id="GO:0046839">
    <property type="term" value="P:phospholipid dephosphorylation"/>
    <property type="evidence" value="ECO:0007669"/>
    <property type="project" value="TreeGrafter"/>
</dbReference>
<dbReference type="STRING" id="90262.A0A1X2ITA3"/>
<gene>
    <name evidence="8" type="ORF">BCR42DRAFT_405295</name>
</gene>
<dbReference type="Gene3D" id="1.20.144.10">
    <property type="entry name" value="Phosphatidic acid phosphatase type 2/haloperoxidase"/>
    <property type="match status" value="1"/>
</dbReference>
<evidence type="ECO:0000256" key="1">
    <source>
        <dbReference type="ARBA" id="ARBA00004141"/>
    </source>
</evidence>
<dbReference type="GO" id="GO:0016020">
    <property type="term" value="C:membrane"/>
    <property type="evidence" value="ECO:0007669"/>
    <property type="project" value="UniProtKB-SubCell"/>
</dbReference>
<keyword evidence="8" id="KW-0575">Peroxidase</keyword>
<dbReference type="InterPro" id="IPR043216">
    <property type="entry name" value="PAP-like"/>
</dbReference>
<evidence type="ECO:0000256" key="2">
    <source>
        <dbReference type="ARBA" id="ARBA00008816"/>
    </source>
</evidence>
<dbReference type="PANTHER" id="PTHR10165:SF35">
    <property type="entry name" value="RE23632P"/>
    <property type="match status" value="1"/>
</dbReference>
<feature type="transmembrane region" description="Helical" evidence="6">
    <location>
        <begin position="50"/>
        <end position="71"/>
    </location>
</feature>
<accession>A0A1X2ITA3</accession>
<comment type="caution">
    <text evidence="8">The sequence shown here is derived from an EMBL/GenBank/DDBJ whole genome shotgun (WGS) entry which is preliminary data.</text>
</comment>
<protein>
    <submittedName>
        <fullName evidence="8">Phosphatidic acid phosphatase type 2/haloperoxidase</fullName>
    </submittedName>
</protein>
<evidence type="ECO:0000256" key="6">
    <source>
        <dbReference type="SAM" id="Phobius"/>
    </source>
</evidence>
<evidence type="ECO:0000259" key="7">
    <source>
        <dbReference type="SMART" id="SM00014"/>
    </source>
</evidence>
<feature type="transmembrane region" description="Helical" evidence="6">
    <location>
        <begin position="169"/>
        <end position="187"/>
    </location>
</feature>
<dbReference type="EMBL" id="MCGE01000004">
    <property type="protein sequence ID" value="ORZ21997.1"/>
    <property type="molecule type" value="Genomic_DNA"/>
</dbReference>
<dbReference type="InterPro" id="IPR000326">
    <property type="entry name" value="PAP2/HPO"/>
</dbReference>
<feature type="transmembrane region" description="Helical" evidence="6">
    <location>
        <begin position="15"/>
        <end position="35"/>
    </location>
</feature>
<dbReference type="GO" id="GO:0006644">
    <property type="term" value="P:phospholipid metabolic process"/>
    <property type="evidence" value="ECO:0007669"/>
    <property type="project" value="InterPro"/>
</dbReference>
<dbReference type="Pfam" id="PF01569">
    <property type="entry name" value="PAP2"/>
    <property type="match status" value="1"/>
</dbReference>
<dbReference type="OrthoDB" id="8907274at2759"/>
<keyword evidence="4 6" id="KW-1133">Transmembrane helix</keyword>
<comment type="similarity">
    <text evidence="2">Belongs to the PA-phosphatase related phosphoesterase family.</text>
</comment>
<dbReference type="AlphaFoldDB" id="A0A1X2ITA3"/>
<name>A0A1X2ITA3_9FUNG</name>